<dbReference type="InterPro" id="IPR006597">
    <property type="entry name" value="Sel1-like"/>
</dbReference>
<proteinExistence type="inferred from homology"/>
<reference evidence="2 3" key="1">
    <citation type="submission" date="2021-06" db="EMBL/GenBank/DDBJ databases">
        <authorList>
            <person name="Kallberg Y."/>
            <person name="Tangrot J."/>
            <person name="Rosling A."/>
        </authorList>
    </citation>
    <scope>NUCLEOTIDE SEQUENCE [LARGE SCALE GENOMIC DNA]</scope>
    <source>
        <strain evidence="2 3">120-4 pot B 10/14</strain>
    </source>
</reference>
<evidence type="ECO:0000313" key="2">
    <source>
        <dbReference type="EMBL" id="CAG8731696.1"/>
    </source>
</evidence>
<dbReference type="EMBL" id="CAJVQB010009586">
    <property type="protein sequence ID" value="CAG8731696.1"/>
    <property type="molecule type" value="Genomic_DNA"/>
</dbReference>
<dbReference type="SUPFAM" id="SSF81901">
    <property type="entry name" value="HCP-like"/>
    <property type="match status" value="1"/>
</dbReference>
<dbReference type="SMART" id="SM00671">
    <property type="entry name" value="SEL1"/>
    <property type="match status" value="3"/>
</dbReference>
<organism evidence="2 3">
    <name type="scientific">Gigaspora margarita</name>
    <dbReference type="NCBI Taxonomy" id="4874"/>
    <lineage>
        <taxon>Eukaryota</taxon>
        <taxon>Fungi</taxon>
        <taxon>Fungi incertae sedis</taxon>
        <taxon>Mucoromycota</taxon>
        <taxon>Glomeromycotina</taxon>
        <taxon>Glomeromycetes</taxon>
        <taxon>Diversisporales</taxon>
        <taxon>Gigasporaceae</taxon>
        <taxon>Gigaspora</taxon>
    </lineage>
</organism>
<keyword evidence="3" id="KW-1185">Reference proteome</keyword>
<dbReference type="PANTHER" id="PTHR11102:SF160">
    <property type="entry name" value="ERAD-ASSOCIATED E3 UBIQUITIN-PROTEIN LIGASE COMPONENT HRD3"/>
    <property type="match status" value="1"/>
</dbReference>
<dbReference type="Pfam" id="PF08238">
    <property type="entry name" value="Sel1"/>
    <property type="match status" value="3"/>
</dbReference>
<dbReference type="InterPro" id="IPR011990">
    <property type="entry name" value="TPR-like_helical_dom_sf"/>
</dbReference>
<protein>
    <submittedName>
        <fullName evidence="2">19466_t:CDS:1</fullName>
    </submittedName>
</protein>
<dbReference type="InterPro" id="IPR050767">
    <property type="entry name" value="Sel1_AlgK"/>
</dbReference>
<dbReference type="PANTHER" id="PTHR11102">
    <property type="entry name" value="SEL-1-LIKE PROTEIN"/>
    <property type="match status" value="1"/>
</dbReference>
<dbReference type="Proteomes" id="UP000789901">
    <property type="component" value="Unassembled WGS sequence"/>
</dbReference>
<dbReference type="Gene3D" id="1.25.40.10">
    <property type="entry name" value="Tetratricopeptide repeat domain"/>
    <property type="match status" value="1"/>
</dbReference>
<name>A0ABN7V4Z9_GIGMA</name>
<accession>A0ABN7V4Z9</accession>
<gene>
    <name evidence="2" type="ORF">GMARGA_LOCUS14460</name>
</gene>
<sequence length="192" mass="22260">MFLILSYQNEEILKKIKDFDENSAKDILDNCLKIHCDLSGKNEKDDMRTVIYNIFNEFMQHKASNIYLKAKYWKAYCLLEGYGIEKDKIEAQKLFKEVADAEENKNPCKHDAELRYAFTLYNKGEKINEELLKYLELAAEGGNATANYNLGELYYKGELVPEDKMKGRNHFAYAAQKGHPKAMEMCQTLGID</sequence>
<comment type="similarity">
    <text evidence="1">Belongs to the sel-1 family.</text>
</comment>
<evidence type="ECO:0000313" key="3">
    <source>
        <dbReference type="Proteomes" id="UP000789901"/>
    </source>
</evidence>
<comment type="caution">
    <text evidence="2">The sequence shown here is derived from an EMBL/GenBank/DDBJ whole genome shotgun (WGS) entry which is preliminary data.</text>
</comment>
<evidence type="ECO:0000256" key="1">
    <source>
        <dbReference type="ARBA" id="ARBA00038101"/>
    </source>
</evidence>